<protein>
    <recommendedName>
        <fullName evidence="4">Hydrophobin</fullName>
    </recommendedName>
</protein>
<keyword evidence="3" id="KW-1185">Reference proteome</keyword>
<evidence type="ECO:0000313" key="2">
    <source>
        <dbReference type="EMBL" id="KAF4589652.1"/>
    </source>
</evidence>
<evidence type="ECO:0000256" key="1">
    <source>
        <dbReference type="SAM" id="SignalP"/>
    </source>
</evidence>
<reference evidence="2 3" key="1">
    <citation type="journal article" date="2020" name="G3 (Bethesda)">
        <title>Genetic Underpinnings of Host Manipulation by Ophiocordyceps as Revealed by Comparative Transcriptomics.</title>
        <authorList>
            <person name="Will I."/>
            <person name="Das B."/>
            <person name="Trinh T."/>
            <person name="Brachmann A."/>
            <person name="Ohm R.A."/>
            <person name="de Bekker C."/>
        </authorList>
    </citation>
    <scope>NUCLEOTIDE SEQUENCE [LARGE SCALE GENOMIC DNA]</scope>
    <source>
        <strain evidence="2 3">EC05</strain>
    </source>
</reference>
<feature type="signal peptide" evidence="1">
    <location>
        <begin position="1"/>
        <end position="17"/>
    </location>
</feature>
<dbReference type="EMBL" id="JAACLJ010000003">
    <property type="protein sequence ID" value="KAF4589652.1"/>
    <property type="molecule type" value="Genomic_DNA"/>
</dbReference>
<dbReference type="Proteomes" id="UP000562929">
    <property type="component" value="Unassembled WGS sequence"/>
</dbReference>
<feature type="chain" id="PRO_5034272698" description="Hydrophobin" evidence="1">
    <location>
        <begin position="18"/>
        <end position="83"/>
    </location>
</feature>
<gene>
    <name evidence="2" type="ORF">GQ602_003541</name>
</gene>
<accession>A0A8H4VEL6</accession>
<sequence>MKFSAVCVALSASMALANPMGEEAKLVERQQGVCQSPTAQVVLNTLTGVVADVGDGVVAGLLSPGVDAAVDQCLTLVRGSLGC</sequence>
<keyword evidence="1" id="KW-0732">Signal</keyword>
<evidence type="ECO:0000313" key="3">
    <source>
        <dbReference type="Proteomes" id="UP000562929"/>
    </source>
</evidence>
<evidence type="ECO:0008006" key="4">
    <source>
        <dbReference type="Google" id="ProtNLM"/>
    </source>
</evidence>
<proteinExistence type="predicted"/>
<name>A0A8H4VEL6_9HYPO</name>
<organism evidence="2 3">
    <name type="scientific">Ophiocordyceps camponoti-floridani</name>
    <dbReference type="NCBI Taxonomy" id="2030778"/>
    <lineage>
        <taxon>Eukaryota</taxon>
        <taxon>Fungi</taxon>
        <taxon>Dikarya</taxon>
        <taxon>Ascomycota</taxon>
        <taxon>Pezizomycotina</taxon>
        <taxon>Sordariomycetes</taxon>
        <taxon>Hypocreomycetidae</taxon>
        <taxon>Hypocreales</taxon>
        <taxon>Ophiocordycipitaceae</taxon>
        <taxon>Ophiocordyceps</taxon>
    </lineage>
</organism>
<comment type="caution">
    <text evidence="2">The sequence shown here is derived from an EMBL/GenBank/DDBJ whole genome shotgun (WGS) entry which is preliminary data.</text>
</comment>
<dbReference type="OrthoDB" id="10406966at2759"/>
<dbReference type="AlphaFoldDB" id="A0A8H4VEL6"/>